<evidence type="ECO:0000256" key="6">
    <source>
        <dbReference type="PROSITE-ProRule" id="PRU00169"/>
    </source>
</evidence>
<dbReference type="SMART" id="SM00448">
    <property type="entry name" value="REC"/>
    <property type="match status" value="1"/>
</dbReference>
<dbReference type="InterPro" id="IPR001867">
    <property type="entry name" value="OmpR/PhoB-type_DNA-bd"/>
</dbReference>
<feature type="modified residue" description="4-aspartylphosphate" evidence="6">
    <location>
        <position position="54"/>
    </location>
</feature>
<dbReference type="InterPro" id="IPR016032">
    <property type="entry name" value="Sig_transdc_resp-reg_C-effctor"/>
</dbReference>
<protein>
    <submittedName>
        <fullName evidence="10">Response regulator transcription factor</fullName>
    </submittedName>
</protein>
<sequence>MTAPRILLIEDAEAIRVSVEAALGTAGFEVRARADGEAIEQDLVGFRPDLVVLDVLLPGRDGFELLSLIRRNSAAGVVMLTARDGVEDRLRGLGEGADDYVVKPFVLAELVARVTAVLRRTGRTRPTVEIGDLVVDAEAGMALYAGERVDLTTTEWKLLSHLAAHRDRVRSKTQILAAVWGYDDYAENLVEVNVSTLRRKLEQHGPRILHTVRGQGYVLRGEVG</sequence>
<dbReference type="InterPro" id="IPR039420">
    <property type="entry name" value="WalR-like"/>
</dbReference>
<feature type="domain" description="OmpR/PhoB-type" evidence="9">
    <location>
        <begin position="125"/>
        <end position="221"/>
    </location>
</feature>
<dbReference type="Gene3D" id="1.10.10.10">
    <property type="entry name" value="Winged helix-like DNA-binding domain superfamily/Winged helix DNA-binding domain"/>
    <property type="match status" value="1"/>
</dbReference>
<dbReference type="SUPFAM" id="SSF52172">
    <property type="entry name" value="CheY-like"/>
    <property type="match status" value="1"/>
</dbReference>
<keyword evidence="5" id="KW-0804">Transcription</keyword>
<dbReference type="InterPro" id="IPR001789">
    <property type="entry name" value="Sig_transdc_resp-reg_receiver"/>
</dbReference>
<dbReference type="PANTHER" id="PTHR48111">
    <property type="entry name" value="REGULATOR OF RPOS"/>
    <property type="match status" value="1"/>
</dbReference>
<evidence type="ECO:0000259" key="8">
    <source>
        <dbReference type="PROSITE" id="PS50110"/>
    </source>
</evidence>
<accession>A0ABP5DYG5</accession>
<evidence type="ECO:0000259" key="9">
    <source>
        <dbReference type="PROSITE" id="PS51755"/>
    </source>
</evidence>
<dbReference type="Pfam" id="PF00486">
    <property type="entry name" value="Trans_reg_C"/>
    <property type="match status" value="1"/>
</dbReference>
<dbReference type="PANTHER" id="PTHR48111:SF1">
    <property type="entry name" value="TWO-COMPONENT RESPONSE REGULATOR ORR33"/>
    <property type="match status" value="1"/>
</dbReference>
<dbReference type="Pfam" id="PF00072">
    <property type="entry name" value="Response_reg"/>
    <property type="match status" value="1"/>
</dbReference>
<proteinExistence type="predicted"/>
<dbReference type="Gene3D" id="6.10.250.690">
    <property type="match status" value="1"/>
</dbReference>
<dbReference type="InterPro" id="IPR011006">
    <property type="entry name" value="CheY-like_superfamily"/>
</dbReference>
<reference evidence="11" key="1">
    <citation type="journal article" date="2019" name="Int. J. Syst. Evol. Microbiol.">
        <title>The Global Catalogue of Microorganisms (GCM) 10K type strain sequencing project: providing services to taxonomists for standard genome sequencing and annotation.</title>
        <authorList>
            <consortium name="The Broad Institute Genomics Platform"/>
            <consortium name="The Broad Institute Genome Sequencing Center for Infectious Disease"/>
            <person name="Wu L."/>
            <person name="Ma J."/>
        </authorList>
    </citation>
    <scope>NUCLEOTIDE SEQUENCE [LARGE SCALE GENOMIC DNA]</scope>
    <source>
        <strain evidence="11">JCM 14545</strain>
    </source>
</reference>
<evidence type="ECO:0000256" key="2">
    <source>
        <dbReference type="ARBA" id="ARBA00023012"/>
    </source>
</evidence>
<dbReference type="SUPFAM" id="SSF46894">
    <property type="entry name" value="C-terminal effector domain of the bipartite response regulators"/>
    <property type="match status" value="1"/>
</dbReference>
<dbReference type="PROSITE" id="PS50110">
    <property type="entry name" value="RESPONSE_REGULATORY"/>
    <property type="match status" value="1"/>
</dbReference>
<dbReference type="PROSITE" id="PS51755">
    <property type="entry name" value="OMPR_PHOB"/>
    <property type="match status" value="1"/>
</dbReference>
<organism evidence="10 11">
    <name type="scientific">Amycolatopsis minnesotensis</name>
    <dbReference type="NCBI Taxonomy" id="337894"/>
    <lineage>
        <taxon>Bacteria</taxon>
        <taxon>Bacillati</taxon>
        <taxon>Actinomycetota</taxon>
        <taxon>Actinomycetes</taxon>
        <taxon>Pseudonocardiales</taxon>
        <taxon>Pseudonocardiaceae</taxon>
        <taxon>Amycolatopsis</taxon>
    </lineage>
</organism>
<dbReference type="CDD" id="cd00383">
    <property type="entry name" value="trans_reg_C"/>
    <property type="match status" value="1"/>
</dbReference>
<feature type="domain" description="Response regulatory" evidence="8">
    <location>
        <begin position="5"/>
        <end position="118"/>
    </location>
</feature>
<evidence type="ECO:0000313" key="10">
    <source>
        <dbReference type="EMBL" id="GAA1987355.1"/>
    </source>
</evidence>
<keyword evidence="4 7" id="KW-0238">DNA-binding</keyword>
<comment type="caution">
    <text evidence="10">The sequence shown here is derived from an EMBL/GenBank/DDBJ whole genome shotgun (WGS) entry which is preliminary data.</text>
</comment>
<evidence type="ECO:0000256" key="1">
    <source>
        <dbReference type="ARBA" id="ARBA00022553"/>
    </source>
</evidence>
<dbReference type="Proteomes" id="UP001501116">
    <property type="component" value="Unassembled WGS sequence"/>
</dbReference>
<name>A0ABP5DYG5_9PSEU</name>
<keyword evidence="2" id="KW-0902">Two-component regulatory system</keyword>
<dbReference type="EMBL" id="BAAANN010000046">
    <property type="protein sequence ID" value="GAA1987355.1"/>
    <property type="molecule type" value="Genomic_DNA"/>
</dbReference>
<dbReference type="RefSeq" id="WP_344430214.1">
    <property type="nucleotide sequence ID" value="NZ_BAAANN010000046.1"/>
</dbReference>
<evidence type="ECO:0000256" key="3">
    <source>
        <dbReference type="ARBA" id="ARBA00023015"/>
    </source>
</evidence>
<feature type="DNA-binding region" description="OmpR/PhoB-type" evidence="7">
    <location>
        <begin position="125"/>
        <end position="221"/>
    </location>
</feature>
<evidence type="ECO:0000256" key="5">
    <source>
        <dbReference type="ARBA" id="ARBA00023163"/>
    </source>
</evidence>
<dbReference type="CDD" id="cd17574">
    <property type="entry name" value="REC_OmpR"/>
    <property type="match status" value="1"/>
</dbReference>
<gene>
    <name evidence="10" type="ORF">GCM10009754_76770</name>
</gene>
<dbReference type="SMART" id="SM00862">
    <property type="entry name" value="Trans_reg_C"/>
    <property type="match status" value="1"/>
</dbReference>
<evidence type="ECO:0000313" key="11">
    <source>
        <dbReference type="Proteomes" id="UP001501116"/>
    </source>
</evidence>
<keyword evidence="1 6" id="KW-0597">Phosphoprotein</keyword>
<evidence type="ECO:0000256" key="7">
    <source>
        <dbReference type="PROSITE-ProRule" id="PRU01091"/>
    </source>
</evidence>
<evidence type="ECO:0000256" key="4">
    <source>
        <dbReference type="ARBA" id="ARBA00023125"/>
    </source>
</evidence>
<keyword evidence="3" id="KW-0805">Transcription regulation</keyword>
<dbReference type="InterPro" id="IPR036388">
    <property type="entry name" value="WH-like_DNA-bd_sf"/>
</dbReference>
<keyword evidence="11" id="KW-1185">Reference proteome</keyword>
<dbReference type="Gene3D" id="3.40.50.2300">
    <property type="match status" value="1"/>
</dbReference>